<dbReference type="Proteomes" id="UP000218209">
    <property type="component" value="Unassembled WGS sequence"/>
</dbReference>
<dbReference type="EMBL" id="KV919081">
    <property type="protein sequence ID" value="OSX72129.1"/>
    <property type="molecule type" value="Genomic_DNA"/>
</dbReference>
<keyword evidence="2" id="KW-1185">Reference proteome</keyword>
<protein>
    <recommendedName>
        <fullName evidence="3">Sialidase domain-containing protein</fullName>
    </recommendedName>
</protein>
<dbReference type="AlphaFoldDB" id="A0A1X6NU34"/>
<proteinExistence type="predicted"/>
<sequence>MADGGGGGSVSNGSDGGVGHVGGGWFVMRVCRLQLGCVTGVVGDCQTDTTSLGPTFRPGFISTPLTSTGRLLLHPCPPGRVVCARSLRRAVMSPATGAMLTMAVSRTDGRPPPRFRPPPTPTEAPIAVPAGVPLGATAGRVLAAAANAAGVFDDAAIGGPVVLPPDGTTSEWRMWYNGRSTGDDADRVPLPTGAIGLAVSLDGVAWRRVAGDARGGAVFDRAADAPGAWDHLHIGAGSVVADADGGGRLTLYYFGGSAEAVPVAAGVWAPDALTVRGLRMRVGAAVSNDGGRSWTRAGGGEPVLDVGVGDDEWDALYVGWPHVRAPKREGGGGGAATAHLTYHTYHVPSRTYRVGAATSTDGGVSWTKVPHPALAPGPPGAFDDGGHGTRCVIWDPAEGGGYLMFVEGVRAGTTAGHSIGVLTSADGVTWTRTSDAAVLAPAGGGGGGRPLAAETAAVAAANGGGAYGGCDDGGGAAAPAWDSVSVGCPSAVFDADAGHWKVYYVGFGPTPAGGMASGIGLAVSDGADWSTLRRVDAGAA</sequence>
<gene>
    <name evidence="1" type="ORF">BU14_0464s0003</name>
</gene>
<evidence type="ECO:0000313" key="1">
    <source>
        <dbReference type="EMBL" id="OSX72129.1"/>
    </source>
</evidence>
<dbReference type="SUPFAM" id="SSF75005">
    <property type="entry name" value="Arabinanase/levansucrase/invertase"/>
    <property type="match status" value="2"/>
</dbReference>
<dbReference type="InterPro" id="IPR023296">
    <property type="entry name" value="Glyco_hydro_beta-prop_sf"/>
</dbReference>
<evidence type="ECO:0000313" key="2">
    <source>
        <dbReference type="Proteomes" id="UP000218209"/>
    </source>
</evidence>
<evidence type="ECO:0008006" key="3">
    <source>
        <dbReference type="Google" id="ProtNLM"/>
    </source>
</evidence>
<dbReference type="Gene3D" id="2.115.10.20">
    <property type="entry name" value="Glycosyl hydrolase domain, family 43"/>
    <property type="match status" value="2"/>
</dbReference>
<dbReference type="PANTHER" id="PTHR35279:SF4">
    <property type="entry name" value="GLYCOSYL HYDROLASE FAMILY 32 N-TERMINAL DOMAIN-CONTAINING PROTEIN"/>
    <property type="match status" value="1"/>
</dbReference>
<reference evidence="1 2" key="1">
    <citation type="submission" date="2017-03" db="EMBL/GenBank/DDBJ databases">
        <title>WGS assembly of Porphyra umbilicalis.</title>
        <authorList>
            <person name="Brawley S.H."/>
            <person name="Blouin N.A."/>
            <person name="Ficko-Blean E."/>
            <person name="Wheeler G.L."/>
            <person name="Lohr M."/>
            <person name="Goodson H.V."/>
            <person name="Jenkins J.W."/>
            <person name="Blaby-Haas C.E."/>
            <person name="Helliwell K.E."/>
            <person name="Chan C."/>
            <person name="Marriage T."/>
            <person name="Bhattacharya D."/>
            <person name="Klein A.S."/>
            <person name="Badis Y."/>
            <person name="Brodie J."/>
            <person name="Cao Y."/>
            <person name="Collen J."/>
            <person name="Dittami S.M."/>
            <person name="Gachon C.M."/>
            <person name="Green B.R."/>
            <person name="Karpowicz S."/>
            <person name="Kim J.W."/>
            <person name="Kudahl U."/>
            <person name="Lin S."/>
            <person name="Michel G."/>
            <person name="Mittag M."/>
            <person name="Olson B.J."/>
            <person name="Pangilinan J."/>
            <person name="Peng Y."/>
            <person name="Qiu H."/>
            <person name="Shu S."/>
            <person name="Singer J.T."/>
            <person name="Smith A.G."/>
            <person name="Sprecher B.N."/>
            <person name="Wagner V."/>
            <person name="Wang W."/>
            <person name="Wang Z.-Y."/>
            <person name="Yan J."/>
            <person name="Yarish C."/>
            <person name="Zoeuner-Riek S."/>
            <person name="Zhuang Y."/>
            <person name="Zou Y."/>
            <person name="Lindquist E.A."/>
            <person name="Grimwood J."/>
            <person name="Barry K."/>
            <person name="Rokhsar D.S."/>
            <person name="Schmutz J."/>
            <person name="Stiller J.W."/>
            <person name="Grossman A.R."/>
            <person name="Prochnik S.E."/>
        </authorList>
    </citation>
    <scope>NUCLEOTIDE SEQUENCE [LARGE SCALE GENOMIC DNA]</scope>
    <source>
        <strain evidence="1">4086291</strain>
    </source>
</reference>
<accession>A0A1X6NU34</accession>
<dbReference type="PANTHER" id="PTHR35279">
    <property type="match status" value="1"/>
</dbReference>
<dbReference type="OrthoDB" id="3510at2759"/>
<organism evidence="1 2">
    <name type="scientific">Porphyra umbilicalis</name>
    <name type="common">Purple laver</name>
    <name type="synonym">Red alga</name>
    <dbReference type="NCBI Taxonomy" id="2786"/>
    <lineage>
        <taxon>Eukaryota</taxon>
        <taxon>Rhodophyta</taxon>
        <taxon>Bangiophyceae</taxon>
        <taxon>Bangiales</taxon>
        <taxon>Bangiaceae</taxon>
        <taxon>Porphyra</taxon>
    </lineage>
</organism>
<name>A0A1X6NU34_PORUM</name>